<gene>
    <name evidence="3" type="ORF">P167DRAFT_572968</name>
</gene>
<dbReference type="PROSITE" id="PS50097">
    <property type="entry name" value="BTB"/>
    <property type="match status" value="1"/>
</dbReference>
<dbReference type="PANTHER" id="PTHR47369:SF1">
    <property type="entry name" value="BTB_POZ DOMAIN-CONTAINING PROTEIN"/>
    <property type="match status" value="1"/>
</dbReference>
<dbReference type="PANTHER" id="PTHR47369">
    <property type="entry name" value="BTB/POZ DOMAIN-CONTAINING PROTEIN"/>
    <property type="match status" value="1"/>
</dbReference>
<keyword evidence="4" id="KW-1185">Reference proteome</keyword>
<dbReference type="OrthoDB" id="6359943at2759"/>
<dbReference type="STRING" id="1392247.A0A3N4KU45"/>
<dbReference type="InterPro" id="IPR000210">
    <property type="entry name" value="BTB/POZ_dom"/>
</dbReference>
<reference evidence="3 4" key="1">
    <citation type="journal article" date="2018" name="Nat. Ecol. Evol.">
        <title>Pezizomycetes genomes reveal the molecular basis of ectomycorrhizal truffle lifestyle.</title>
        <authorList>
            <person name="Murat C."/>
            <person name="Payen T."/>
            <person name="Noel B."/>
            <person name="Kuo A."/>
            <person name="Morin E."/>
            <person name="Chen J."/>
            <person name="Kohler A."/>
            <person name="Krizsan K."/>
            <person name="Balestrini R."/>
            <person name="Da Silva C."/>
            <person name="Montanini B."/>
            <person name="Hainaut M."/>
            <person name="Levati E."/>
            <person name="Barry K.W."/>
            <person name="Belfiori B."/>
            <person name="Cichocki N."/>
            <person name="Clum A."/>
            <person name="Dockter R.B."/>
            <person name="Fauchery L."/>
            <person name="Guy J."/>
            <person name="Iotti M."/>
            <person name="Le Tacon F."/>
            <person name="Lindquist E.A."/>
            <person name="Lipzen A."/>
            <person name="Malagnac F."/>
            <person name="Mello A."/>
            <person name="Molinier V."/>
            <person name="Miyauchi S."/>
            <person name="Poulain J."/>
            <person name="Riccioni C."/>
            <person name="Rubini A."/>
            <person name="Sitrit Y."/>
            <person name="Splivallo R."/>
            <person name="Traeger S."/>
            <person name="Wang M."/>
            <person name="Zifcakova L."/>
            <person name="Wipf D."/>
            <person name="Zambonelli A."/>
            <person name="Paolocci F."/>
            <person name="Nowrousian M."/>
            <person name="Ottonello S."/>
            <person name="Baldrian P."/>
            <person name="Spatafora J.W."/>
            <person name="Henrissat B."/>
            <person name="Nagy L.G."/>
            <person name="Aury J.M."/>
            <person name="Wincker P."/>
            <person name="Grigoriev I.V."/>
            <person name="Bonfante P."/>
            <person name="Martin F.M."/>
        </authorList>
    </citation>
    <scope>NUCLEOTIDE SEQUENCE [LARGE SCALE GENOMIC DNA]</scope>
    <source>
        <strain evidence="3 4">CCBAS932</strain>
    </source>
</reference>
<feature type="compositionally biased region" description="Polar residues" evidence="1">
    <location>
        <begin position="667"/>
        <end position="682"/>
    </location>
</feature>
<feature type="region of interest" description="Disordered" evidence="1">
    <location>
        <begin position="662"/>
        <end position="682"/>
    </location>
</feature>
<feature type="compositionally biased region" description="Low complexity" evidence="1">
    <location>
        <begin position="27"/>
        <end position="41"/>
    </location>
</feature>
<evidence type="ECO:0000313" key="4">
    <source>
        <dbReference type="Proteomes" id="UP000277580"/>
    </source>
</evidence>
<protein>
    <recommendedName>
        <fullName evidence="2">BTB domain-containing protein</fullName>
    </recommendedName>
</protein>
<feature type="domain" description="BTB" evidence="2">
    <location>
        <begin position="192"/>
        <end position="257"/>
    </location>
</feature>
<dbReference type="InParanoid" id="A0A3N4KU45"/>
<organism evidence="3 4">
    <name type="scientific">Morchella conica CCBAS932</name>
    <dbReference type="NCBI Taxonomy" id="1392247"/>
    <lineage>
        <taxon>Eukaryota</taxon>
        <taxon>Fungi</taxon>
        <taxon>Dikarya</taxon>
        <taxon>Ascomycota</taxon>
        <taxon>Pezizomycotina</taxon>
        <taxon>Pezizomycetes</taxon>
        <taxon>Pezizales</taxon>
        <taxon>Morchellaceae</taxon>
        <taxon>Morchella</taxon>
    </lineage>
</organism>
<sequence length="830" mass="90262">MAGTTINTNTANTRGLHTLVDGLTVMSPTSPLTSPSLSASSPSPPQVQPQIFNPPAASSIFNNPGASSLSGAGVEGANTSPTSNSNAPARLQSFPSRPLGYSGTAGRTAESNAVNALIAAGNHSSGSSNPAVKEVDDPTTPISSPTFDRAVPNTFSRLFATPTPQSSYATSSDSVKLEDFLYTRGFLEGACSDVSILAFGNTYNLHRLILDRSPFFSTCFNGGPWLESTQSEISLSPEISDPNITQHSFEMALARLYGHVDRTEEDQHALPLLAAASYLDLQDLAESCVTSLLRNLSTSNISQVIRFVTNSFYGPLTDRLLDSAKALLYRDGWEMSFEDWDGISGEVAADIIGYDGFYVPSEWLRYSFVKEMVDWRINHSYTYNRDVGGSNFGTPGMEYDEAERASMAEEDEADLKPLRDLLENGIYYVHMTFEELQKIGDDRDVLGRRTVSESTIKEALWQQMLLRQRVLNVGLGNPELGITETEMARQSTPSGKKSPLAERPTTPRVGEKMSQSGSDPSTPTRNKNDGSNTLTTQIGKSSRRKYYIPTEDTTTVIGDCPEQCLIVSNQGGPGPKRVARGADHLGVEGADTSAPIVQELRYSEFPPFRFSAEFRSVRSLKEKKRVYSKTVFYAGSHWNIYIQKVRSSKNVQLGVYLHRAKDRETAGGSSSHNRGADDTNQIINVEEQQRIGNSTLSSMADDIDVTVTTDGDLTTSTFASINPNSRPGANTSAQRSSLPANADSANTAVPALSYYVDARPMIQTYFKIFSPSRKGKVLSMFSSGPDSFNFSQSWGWKSSSLILEEGSGGPVGESAEKDSRLRFMVVLGNV</sequence>
<feature type="region of interest" description="Disordered" evidence="1">
    <location>
        <begin position="715"/>
        <end position="742"/>
    </location>
</feature>
<feature type="compositionally biased region" description="Polar residues" evidence="1">
    <location>
        <begin position="59"/>
        <end position="70"/>
    </location>
</feature>
<feature type="compositionally biased region" description="Polar residues" evidence="1">
    <location>
        <begin position="77"/>
        <end position="87"/>
    </location>
</feature>
<feature type="compositionally biased region" description="Polar residues" evidence="1">
    <location>
        <begin position="513"/>
        <end position="540"/>
    </location>
</feature>
<dbReference type="SUPFAM" id="SSF54695">
    <property type="entry name" value="POZ domain"/>
    <property type="match status" value="1"/>
</dbReference>
<feature type="region of interest" description="Disordered" evidence="1">
    <location>
        <begin position="120"/>
        <end position="147"/>
    </location>
</feature>
<evidence type="ECO:0000313" key="3">
    <source>
        <dbReference type="EMBL" id="RPB14046.1"/>
    </source>
</evidence>
<dbReference type="Gene3D" id="3.30.710.10">
    <property type="entry name" value="Potassium Channel Kv1.1, Chain A"/>
    <property type="match status" value="1"/>
</dbReference>
<dbReference type="InterPro" id="IPR011333">
    <property type="entry name" value="SKP1/BTB/POZ_sf"/>
</dbReference>
<dbReference type="AlphaFoldDB" id="A0A3N4KU45"/>
<feature type="region of interest" description="Disordered" evidence="1">
    <location>
        <begin position="24"/>
        <end position="106"/>
    </location>
</feature>
<evidence type="ECO:0000256" key="1">
    <source>
        <dbReference type="SAM" id="MobiDB-lite"/>
    </source>
</evidence>
<dbReference type="Proteomes" id="UP000277580">
    <property type="component" value="Unassembled WGS sequence"/>
</dbReference>
<feature type="region of interest" description="Disordered" evidence="1">
    <location>
        <begin position="482"/>
        <end position="545"/>
    </location>
</feature>
<evidence type="ECO:0000259" key="2">
    <source>
        <dbReference type="PROSITE" id="PS50097"/>
    </source>
</evidence>
<accession>A0A3N4KU45</accession>
<proteinExistence type="predicted"/>
<feature type="compositionally biased region" description="Polar residues" evidence="1">
    <location>
        <begin position="718"/>
        <end position="742"/>
    </location>
</feature>
<dbReference type="SMART" id="SM00225">
    <property type="entry name" value="BTB"/>
    <property type="match status" value="1"/>
</dbReference>
<dbReference type="Pfam" id="PF00651">
    <property type="entry name" value="BTB"/>
    <property type="match status" value="1"/>
</dbReference>
<dbReference type="EMBL" id="ML119120">
    <property type="protein sequence ID" value="RPB14046.1"/>
    <property type="molecule type" value="Genomic_DNA"/>
</dbReference>
<name>A0A3N4KU45_9PEZI</name>